<accession>A0ABV8DPE8</accession>
<name>A0ABV8DPE8_9NOCA</name>
<reference evidence="4" key="1">
    <citation type="journal article" date="2019" name="Int. J. Syst. Evol. Microbiol.">
        <title>The Global Catalogue of Microorganisms (GCM) 10K type strain sequencing project: providing services to taxonomists for standard genome sequencing and annotation.</title>
        <authorList>
            <consortium name="The Broad Institute Genomics Platform"/>
            <consortium name="The Broad Institute Genome Sequencing Center for Infectious Disease"/>
            <person name="Wu L."/>
            <person name="Ma J."/>
        </authorList>
    </citation>
    <scope>NUCLEOTIDE SEQUENCE [LARGE SCALE GENOMIC DNA]</scope>
    <source>
        <strain evidence="4">CGMCC 4.7330</strain>
    </source>
</reference>
<evidence type="ECO:0000256" key="1">
    <source>
        <dbReference type="SAM" id="SignalP"/>
    </source>
</evidence>
<dbReference type="EMBL" id="JBHSAX010000006">
    <property type="protein sequence ID" value="MFC3961838.1"/>
    <property type="molecule type" value="Genomic_DNA"/>
</dbReference>
<organism evidence="3 4">
    <name type="scientific">Nocardia jiangsuensis</name>
    <dbReference type="NCBI Taxonomy" id="1691563"/>
    <lineage>
        <taxon>Bacteria</taxon>
        <taxon>Bacillati</taxon>
        <taxon>Actinomycetota</taxon>
        <taxon>Actinomycetes</taxon>
        <taxon>Mycobacteriales</taxon>
        <taxon>Nocardiaceae</taxon>
        <taxon>Nocardia</taxon>
    </lineage>
</organism>
<keyword evidence="4" id="KW-1185">Reference proteome</keyword>
<dbReference type="RefSeq" id="WP_378611586.1">
    <property type="nucleotide sequence ID" value="NZ_JBHSAX010000006.1"/>
</dbReference>
<evidence type="ECO:0000313" key="3">
    <source>
        <dbReference type="EMBL" id="MFC3961838.1"/>
    </source>
</evidence>
<evidence type="ECO:0000313" key="4">
    <source>
        <dbReference type="Proteomes" id="UP001595696"/>
    </source>
</evidence>
<protein>
    <submittedName>
        <fullName evidence="3">DUF732 domain-containing protein</fullName>
    </submittedName>
</protein>
<gene>
    <name evidence="3" type="ORF">ACFO0B_07535</name>
</gene>
<feature type="chain" id="PRO_5045534464" evidence="1">
    <location>
        <begin position="24"/>
        <end position="112"/>
    </location>
</feature>
<comment type="caution">
    <text evidence="3">The sequence shown here is derived from an EMBL/GenBank/DDBJ whole genome shotgun (WGS) entry which is preliminary data.</text>
</comment>
<dbReference type="Proteomes" id="UP001595696">
    <property type="component" value="Unassembled WGS sequence"/>
</dbReference>
<feature type="signal peptide" evidence="1">
    <location>
        <begin position="1"/>
        <end position="23"/>
    </location>
</feature>
<evidence type="ECO:0000259" key="2">
    <source>
        <dbReference type="Pfam" id="PF05305"/>
    </source>
</evidence>
<keyword evidence="1" id="KW-0732">Signal</keyword>
<feature type="domain" description="DUF732" evidence="2">
    <location>
        <begin position="39"/>
        <end position="109"/>
    </location>
</feature>
<proteinExistence type="predicted"/>
<dbReference type="InterPro" id="IPR007969">
    <property type="entry name" value="DUF732"/>
</dbReference>
<sequence>MRTLVTAIAAIALLFGGGPAALAAPQSNIVGSTTPHSAADRQFLRDSHYDAETAAVQDAAIKLAHTQCDYLTAVGNSPDEHIYLAESASETIEFPYLFVYAAVEAYCPENRA</sequence>
<dbReference type="Pfam" id="PF05305">
    <property type="entry name" value="DUF732"/>
    <property type="match status" value="1"/>
</dbReference>